<keyword evidence="7" id="KW-0732">Signal</keyword>
<dbReference type="InterPro" id="IPR000209">
    <property type="entry name" value="Peptidase_S8/S53_dom"/>
</dbReference>
<dbReference type="InterPro" id="IPR036852">
    <property type="entry name" value="Peptidase_S8/S53_dom_sf"/>
</dbReference>
<keyword evidence="6" id="KW-0472">Membrane</keyword>
<evidence type="ECO:0000256" key="7">
    <source>
        <dbReference type="SAM" id="SignalP"/>
    </source>
</evidence>
<comment type="similarity">
    <text evidence="1 5">Belongs to the peptidase S8 family.</text>
</comment>
<dbReference type="PROSITE" id="PS51892">
    <property type="entry name" value="SUBTILASE"/>
    <property type="match status" value="1"/>
</dbReference>
<keyword evidence="2 5" id="KW-0645">Protease</keyword>
<evidence type="ECO:0000313" key="9">
    <source>
        <dbReference type="EMBL" id="HIU21897.1"/>
    </source>
</evidence>
<evidence type="ECO:0000256" key="3">
    <source>
        <dbReference type="ARBA" id="ARBA00022801"/>
    </source>
</evidence>
<reference evidence="9" key="2">
    <citation type="journal article" date="2021" name="PeerJ">
        <title>Extensive microbial diversity within the chicken gut microbiome revealed by metagenomics and culture.</title>
        <authorList>
            <person name="Gilroy R."/>
            <person name="Ravi A."/>
            <person name="Getino M."/>
            <person name="Pursley I."/>
            <person name="Horton D.L."/>
            <person name="Alikhan N.F."/>
            <person name="Baker D."/>
            <person name="Gharbi K."/>
            <person name="Hall N."/>
            <person name="Watson M."/>
            <person name="Adriaenssens E.M."/>
            <person name="Foster-Nyarko E."/>
            <person name="Jarju S."/>
            <person name="Secka A."/>
            <person name="Antonio M."/>
            <person name="Oren A."/>
            <person name="Chaudhuri R.R."/>
            <person name="La Ragione R."/>
            <person name="Hildebrand F."/>
            <person name="Pallen M.J."/>
        </authorList>
    </citation>
    <scope>NUCLEOTIDE SEQUENCE</scope>
    <source>
        <strain evidence="9">1063</strain>
    </source>
</reference>
<dbReference type="PROSITE" id="PS00136">
    <property type="entry name" value="SUBTILASE_ASP"/>
    <property type="match status" value="1"/>
</dbReference>
<keyword evidence="6" id="KW-0812">Transmembrane</keyword>
<dbReference type="InterPro" id="IPR023827">
    <property type="entry name" value="Peptidase_S8_Asp-AS"/>
</dbReference>
<feature type="signal peptide" evidence="7">
    <location>
        <begin position="1"/>
        <end position="35"/>
    </location>
</feature>
<dbReference type="InterPro" id="IPR015500">
    <property type="entry name" value="Peptidase_S8_subtilisin-rel"/>
</dbReference>
<dbReference type="SUPFAM" id="SSF52743">
    <property type="entry name" value="Subtilisin-like"/>
    <property type="match status" value="1"/>
</dbReference>
<dbReference type="EMBL" id="DVMN01000120">
    <property type="protein sequence ID" value="HIU21897.1"/>
    <property type="molecule type" value="Genomic_DNA"/>
</dbReference>
<evidence type="ECO:0000256" key="4">
    <source>
        <dbReference type="ARBA" id="ARBA00022825"/>
    </source>
</evidence>
<evidence type="ECO:0000259" key="8">
    <source>
        <dbReference type="Pfam" id="PF00082"/>
    </source>
</evidence>
<sequence length="615" mass="64601">MFCVTKRSRRVFCIAVVILLTAAFAFLCVPCTAEAFSASLPSGYYDAAGAQGDWYFGEDYLDIKGAAELVVQLRAEYDFSAQESDPVVIAVIDTGLNAENELFGQTENGTDVFFRDSEGNMVCYNALTGASGALPDVSDGATGDYHGTHVAGILALLIRALGLDDVIKIMPIKAGTRSGSGNSFSERNVERAIDFALENGADVVNMSLGISESKNGSDAWKDIVTSDDSEKAVFVAAAGNYSDSSESDAFYPAASENVIGVMNYSHGAVGAEMYASSNYGSLYDVCAPGTSVISADGATGGYKQLTGTSMASPIAAFAVALLRVRCEAQGTEATAEQLKEMFLLTFRDTADYRGEDYPLLSLAGVLEADFAFDGEGNCYLASAASDGIVFSTQSVTLGRGREVTFSSSSEYTDTGATYVWSYSADGVNMSAEGQEVTVVMDVSEKEDIAVTLRIYAPDGTLLATRVGYLATEYLVPTAANSLLTMSLRADEDGTVQLASGRTLVLGVDTLRYADPQTEVVWYVNGARASSEHTFAFYAEEGGYYEIYVTVNGEKIGETVRVSAEGEPAGTGLSDGEIAGITVGAAAAAGGCVAAGFALRRRARARRKSGDGESAA</sequence>
<reference evidence="9" key="1">
    <citation type="submission" date="2020-10" db="EMBL/GenBank/DDBJ databases">
        <authorList>
            <person name="Gilroy R."/>
        </authorList>
    </citation>
    <scope>NUCLEOTIDE SEQUENCE</scope>
    <source>
        <strain evidence="9">1063</strain>
    </source>
</reference>
<dbReference type="PANTHER" id="PTHR43806:SF11">
    <property type="entry name" value="CEREVISIN-RELATED"/>
    <property type="match status" value="1"/>
</dbReference>
<feature type="transmembrane region" description="Helical" evidence="6">
    <location>
        <begin position="577"/>
        <end position="598"/>
    </location>
</feature>
<dbReference type="Proteomes" id="UP000824088">
    <property type="component" value="Unassembled WGS sequence"/>
</dbReference>
<organism evidence="9 10">
    <name type="scientific">Candidatus Limadaptatus stercorigallinarum</name>
    <dbReference type="NCBI Taxonomy" id="2840845"/>
    <lineage>
        <taxon>Bacteria</taxon>
        <taxon>Bacillati</taxon>
        <taxon>Bacillota</taxon>
        <taxon>Clostridia</taxon>
        <taxon>Eubacteriales</taxon>
        <taxon>Candidatus Limadaptatus</taxon>
    </lineage>
</organism>
<evidence type="ECO:0000256" key="5">
    <source>
        <dbReference type="PROSITE-ProRule" id="PRU01240"/>
    </source>
</evidence>
<dbReference type="AlphaFoldDB" id="A0A9D1HTU0"/>
<feature type="chain" id="PRO_5039578858" evidence="7">
    <location>
        <begin position="36"/>
        <end position="615"/>
    </location>
</feature>
<proteinExistence type="inferred from homology"/>
<dbReference type="InterPro" id="IPR050131">
    <property type="entry name" value="Peptidase_S8_subtilisin-like"/>
</dbReference>
<keyword evidence="4 5" id="KW-0720">Serine protease</keyword>
<dbReference type="Gene3D" id="3.40.50.200">
    <property type="entry name" value="Peptidase S8/S53 domain"/>
    <property type="match status" value="1"/>
</dbReference>
<dbReference type="GO" id="GO:0004252">
    <property type="term" value="F:serine-type endopeptidase activity"/>
    <property type="evidence" value="ECO:0007669"/>
    <property type="project" value="UniProtKB-UniRule"/>
</dbReference>
<gene>
    <name evidence="9" type="ORF">IAD51_06710</name>
</gene>
<dbReference type="PANTHER" id="PTHR43806">
    <property type="entry name" value="PEPTIDASE S8"/>
    <property type="match status" value="1"/>
</dbReference>
<name>A0A9D1HTU0_9FIRM</name>
<accession>A0A9D1HTU0</accession>
<evidence type="ECO:0000313" key="10">
    <source>
        <dbReference type="Proteomes" id="UP000824088"/>
    </source>
</evidence>
<keyword evidence="6" id="KW-1133">Transmembrane helix</keyword>
<evidence type="ECO:0000256" key="6">
    <source>
        <dbReference type="SAM" id="Phobius"/>
    </source>
</evidence>
<feature type="active site" description="Charge relay system" evidence="5">
    <location>
        <position position="309"/>
    </location>
</feature>
<protein>
    <submittedName>
        <fullName evidence="9">S8 family serine peptidase</fullName>
    </submittedName>
</protein>
<feature type="domain" description="Peptidase S8/S53" evidence="8">
    <location>
        <begin position="87"/>
        <end position="346"/>
    </location>
</feature>
<feature type="active site" description="Charge relay system" evidence="5">
    <location>
        <position position="146"/>
    </location>
</feature>
<evidence type="ECO:0000256" key="2">
    <source>
        <dbReference type="ARBA" id="ARBA00022670"/>
    </source>
</evidence>
<dbReference type="GO" id="GO:0006508">
    <property type="term" value="P:proteolysis"/>
    <property type="evidence" value="ECO:0007669"/>
    <property type="project" value="UniProtKB-KW"/>
</dbReference>
<comment type="caution">
    <text evidence="9">The sequence shown here is derived from an EMBL/GenBank/DDBJ whole genome shotgun (WGS) entry which is preliminary data.</text>
</comment>
<dbReference type="Pfam" id="PF00082">
    <property type="entry name" value="Peptidase_S8"/>
    <property type="match status" value="1"/>
</dbReference>
<dbReference type="PRINTS" id="PR00723">
    <property type="entry name" value="SUBTILISIN"/>
</dbReference>
<keyword evidence="3 5" id="KW-0378">Hydrolase</keyword>
<evidence type="ECO:0000256" key="1">
    <source>
        <dbReference type="ARBA" id="ARBA00011073"/>
    </source>
</evidence>
<feature type="active site" description="Charge relay system" evidence="5">
    <location>
        <position position="93"/>
    </location>
</feature>